<gene>
    <name evidence="5" type="ORF">PF004_g15791</name>
    <name evidence="6" type="ORF">PF008_g16806</name>
    <name evidence="4" type="ORF">PF010_g16161</name>
    <name evidence="3" type="ORF">PF011_g18484</name>
</gene>
<dbReference type="EMBL" id="QXFW01001482">
    <property type="protein sequence ID" value="KAE8990116.1"/>
    <property type="molecule type" value="Genomic_DNA"/>
</dbReference>
<dbReference type="EMBL" id="QXGC01001079">
    <property type="protein sequence ID" value="KAE9211861.1"/>
    <property type="molecule type" value="Genomic_DNA"/>
</dbReference>
<evidence type="ECO:0000313" key="10">
    <source>
        <dbReference type="Proteomes" id="UP000488956"/>
    </source>
</evidence>
<keyword evidence="2" id="KW-0472">Membrane</keyword>
<evidence type="ECO:0000256" key="2">
    <source>
        <dbReference type="SAM" id="Phobius"/>
    </source>
</evidence>
<evidence type="ECO:0000313" key="4">
    <source>
        <dbReference type="EMBL" id="KAE9096905.1"/>
    </source>
</evidence>
<name>A0A6A3J4B1_9STRA</name>
<keyword evidence="2" id="KW-1133">Transmembrane helix</keyword>
<keyword evidence="2" id="KW-0812">Transmembrane</keyword>
<evidence type="ECO:0000313" key="7">
    <source>
        <dbReference type="Proteomes" id="UP000460718"/>
    </source>
</evidence>
<feature type="region of interest" description="Disordered" evidence="1">
    <location>
        <begin position="101"/>
        <end position="150"/>
    </location>
</feature>
<evidence type="ECO:0000256" key="1">
    <source>
        <dbReference type="SAM" id="MobiDB-lite"/>
    </source>
</evidence>
<protein>
    <submittedName>
        <fullName evidence="3">Uncharacterized protein</fullName>
    </submittedName>
</protein>
<dbReference type="EMBL" id="QXFY01001174">
    <property type="protein sequence ID" value="KAE9325706.1"/>
    <property type="molecule type" value="Genomic_DNA"/>
</dbReference>
<dbReference type="AlphaFoldDB" id="A0A6A3J4B1"/>
<evidence type="ECO:0000313" key="6">
    <source>
        <dbReference type="EMBL" id="KAE9325706.1"/>
    </source>
</evidence>
<evidence type="ECO:0000313" key="9">
    <source>
        <dbReference type="Proteomes" id="UP000486351"/>
    </source>
</evidence>
<evidence type="ECO:0000313" key="8">
    <source>
        <dbReference type="Proteomes" id="UP000476176"/>
    </source>
</evidence>
<comment type="caution">
    <text evidence="3">The sequence shown here is derived from an EMBL/GenBank/DDBJ whole genome shotgun (WGS) entry which is preliminary data.</text>
</comment>
<dbReference type="Proteomes" id="UP000488956">
    <property type="component" value="Unassembled WGS sequence"/>
</dbReference>
<accession>A0A6A3J4B1</accession>
<feature type="compositionally biased region" description="Basic and acidic residues" evidence="1">
    <location>
        <begin position="132"/>
        <end position="142"/>
    </location>
</feature>
<organism evidence="3 7">
    <name type="scientific">Phytophthora fragariae</name>
    <dbReference type="NCBI Taxonomy" id="53985"/>
    <lineage>
        <taxon>Eukaryota</taxon>
        <taxon>Sar</taxon>
        <taxon>Stramenopiles</taxon>
        <taxon>Oomycota</taxon>
        <taxon>Peronosporomycetes</taxon>
        <taxon>Peronosporales</taxon>
        <taxon>Peronosporaceae</taxon>
        <taxon>Phytophthora</taxon>
    </lineage>
</organism>
<evidence type="ECO:0000313" key="5">
    <source>
        <dbReference type="EMBL" id="KAE9211861.1"/>
    </source>
</evidence>
<evidence type="ECO:0000313" key="3">
    <source>
        <dbReference type="EMBL" id="KAE8990116.1"/>
    </source>
</evidence>
<reference evidence="7 8" key="1">
    <citation type="submission" date="2018-09" db="EMBL/GenBank/DDBJ databases">
        <title>Genomic investigation of the strawberry pathogen Phytophthora fragariae indicates pathogenicity is determined by transcriptional variation in three key races.</title>
        <authorList>
            <person name="Adams T.M."/>
            <person name="Armitage A.D."/>
            <person name="Sobczyk M.K."/>
            <person name="Bates H.J."/>
            <person name="Dunwell J.M."/>
            <person name="Nellist C.F."/>
            <person name="Harrison R.J."/>
        </authorList>
    </citation>
    <scope>NUCLEOTIDE SEQUENCE [LARGE SCALE GENOMIC DNA]</scope>
    <source>
        <strain evidence="5 8">BC-23</strain>
        <strain evidence="6 9">NOV-77</strain>
        <strain evidence="4 10">ONT-3</strain>
        <strain evidence="3 7">SCRP245</strain>
    </source>
</reference>
<proteinExistence type="predicted"/>
<dbReference type="Proteomes" id="UP000486351">
    <property type="component" value="Unassembled WGS sequence"/>
</dbReference>
<feature type="transmembrane region" description="Helical" evidence="2">
    <location>
        <begin position="32"/>
        <end position="50"/>
    </location>
</feature>
<dbReference type="Proteomes" id="UP000460718">
    <property type="component" value="Unassembled WGS sequence"/>
</dbReference>
<dbReference type="Proteomes" id="UP000476176">
    <property type="component" value="Unassembled WGS sequence"/>
</dbReference>
<sequence>MYAAVLSIIITYVVLGGLGVISSLSKDQVDDIMGYIAVGVSLLLYSSPFFKIKDVLKYKTGIFIPIRMAIVHLHAYGQALVPPRDQRLLCLDRRRAAHGVHDLPPEQAPAGPRRHARGPAQEGDGGQQWHAVDFDRPHERAVGSKAVPQSPMYQFIQSPLAQAGEQRRETWTSA</sequence>
<dbReference type="EMBL" id="QXFX01001091">
    <property type="protein sequence ID" value="KAE9096905.1"/>
    <property type="molecule type" value="Genomic_DNA"/>
</dbReference>